<comment type="similarity">
    <text evidence="3">Belongs to the bacterial solute-binding protein 9 family.</text>
</comment>
<evidence type="ECO:0000256" key="1">
    <source>
        <dbReference type="ARBA" id="ARBA00022448"/>
    </source>
</evidence>
<evidence type="ECO:0000256" key="4">
    <source>
        <dbReference type="SAM" id="MobiDB-lite"/>
    </source>
</evidence>
<dbReference type="InterPro" id="IPR050492">
    <property type="entry name" value="Bact_metal-bind_prot9"/>
</dbReference>
<evidence type="ECO:0000256" key="2">
    <source>
        <dbReference type="ARBA" id="ARBA00022729"/>
    </source>
</evidence>
<dbReference type="PROSITE" id="PS51257">
    <property type="entry name" value="PROKAR_LIPOPROTEIN"/>
    <property type="match status" value="1"/>
</dbReference>
<evidence type="ECO:0000313" key="5">
    <source>
        <dbReference type="EMBL" id="ANU09536.1"/>
    </source>
</evidence>
<dbReference type="InterPro" id="IPR006127">
    <property type="entry name" value="ZnuA-like"/>
</dbReference>
<dbReference type="RefSeq" id="WP_065536400.1">
    <property type="nucleotide sequence ID" value="NZ_CP016534.2"/>
</dbReference>
<reference evidence="5" key="1">
    <citation type="submission" date="2016-10" db="EMBL/GenBank/DDBJ databases">
        <authorList>
            <person name="See-Too W.S."/>
        </authorList>
    </citation>
    <scope>NUCLEOTIDE SEQUENCE</scope>
    <source>
        <strain evidence="5">DSM 14505</strain>
    </source>
</reference>
<dbReference type="PRINTS" id="PR00691">
    <property type="entry name" value="ADHESINB"/>
</dbReference>
<dbReference type="InterPro" id="IPR006128">
    <property type="entry name" value="Lipoprotein_PsaA-like"/>
</dbReference>
<feature type="compositionally biased region" description="Basic and acidic residues" evidence="4">
    <location>
        <begin position="137"/>
        <end position="182"/>
    </location>
</feature>
<evidence type="ECO:0000256" key="3">
    <source>
        <dbReference type="RuleBase" id="RU003512"/>
    </source>
</evidence>
<accession>A0ABM6D3D9</accession>
<feature type="region of interest" description="Disordered" evidence="4">
    <location>
        <begin position="130"/>
        <end position="184"/>
    </location>
</feature>
<dbReference type="Gene3D" id="3.40.50.1980">
    <property type="entry name" value="Nitrogenase molybdenum iron protein domain"/>
    <property type="match status" value="3"/>
</dbReference>
<name>A0ABM6D3D9_9BACL</name>
<dbReference type="SUPFAM" id="SSF53807">
    <property type="entry name" value="Helical backbone' metal receptor"/>
    <property type="match status" value="1"/>
</dbReference>
<evidence type="ECO:0000313" key="6">
    <source>
        <dbReference type="Proteomes" id="UP000092661"/>
    </source>
</evidence>
<dbReference type="PANTHER" id="PTHR42953:SF8">
    <property type="entry name" value="ZINT DOMAIN-CONTAINING PROTEIN"/>
    <property type="match status" value="1"/>
</dbReference>
<sequence length="353" mass="39322">MKKLLFLLIPTLFVAACSQPTITEEDDSKSTEVAGAPAASELEVYTTVYPLAYFTKRIGGERVNVESIYPPGGNVHVFEPTQQDMIAFAESDLLFYIGLGLEGFIDSAKNTLSEENVELVATADAISDEELESGQSHGEESLENHEHEHHDEENHDNHAEEESHDDDSHKEEGHDEHDHGSVDPHLWISPVLSQKLAESIKNSLVEADAEGAELYEANFDELVSELVQLDQSFAELSDQVENKTFFVSHAAFGYLADTYGFEQVAVAGLNSEDEPSQKELTEIVDLAKEKEIDYIVFEQNVSSDLTEIIQKEVGAEAIEMHNLSVLTQENLDNGETYFTLMEKNRDVLETILK</sequence>
<gene>
    <name evidence="5" type="ORF">BBH88_04045</name>
</gene>
<dbReference type="PANTHER" id="PTHR42953">
    <property type="entry name" value="HIGH-AFFINITY ZINC UPTAKE SYSTEM PROTEIN ZNUA-RELATED"/>
    <property type="match status" value="1"/>
</dbReference>
<organism evidence="5 6">
    <name type="scientific">Planococcus antarcticus DSM 14505</name>
    <dbReference type="NCBI Taxonomy" id="1185653"/>
    <lineage>
        <taxon>Bacteria</taxon>
        <taxon>Bacillati</taxon>
        <taxon>Bacillota</taxon>
        <taxon>Bacilli</taxon>
        <taxon>Bacillales</taxon>
        <taxon>Caryophanaceae</taxon>
        <taxon>Planococcus</taxon>
    </lineage>
</organism>
<keyword evidence="2" id="KW-0732">Signal</keyword>
<dbReference type="InterPro" id="IPR006129">
    <property type="entry name" value="AdhesinB"/>
</dbReference>
<dbReference type="PRINTS" id="PR00690">
    <property type="entry name" value="ADHESNFAMILY"/>
</dbReference>
<protein>
    <submittedName>
        <fullName evidence="5">Adhesin</fullName>
    </submittedName>
</protein>
<dbReference type="Pfam" id="PF01297">
    <property type="entry name" value="ZnuA"/>
    <property type="match status" value="1"/>
</dbReference>
<keyword evidence="1 3" id="KW-0813">Transport</keyword>
<keyword evidence="6" id="KW-1185">Reference proteome</keyword>
<dbReference type="Proteomes" id="UP000092661">
    <property type="component" value="Chromosome"/>
</dbReference>
<proteinExistence type="inferred from homology"/>
<dbReference type="EMBL" id="CP016534">
    <property type="protein sequence ID" value="ANU09536.1"/>
    <property type="molecule type" value="Genomic_DNA"/>
</dbReference>